<comment type="caution">
    <text evidence="3">The sequence shown here is derived from an EMBL/GenBank/DDBJ whole genome shotgun (WGS) entry which is preliminary data.</text>
</comment>
<dbReference type="PANTHER" id="PTHR48258:SF9">
    <property type="entry name" value="OS01G0348150 PROTEIN"/>
    <property type="match status" value="1"/>
</dbReference>
<keyword evidence="4" id="KW-1185">Reference proteome</keyword>
<evidence type="ECO:0000259" key="2">
    <source>
        <dbReference type="Pfam" id="PF13960"/>
    </source>
</evidence>
<evidence type="ECO:0000313" key="3">
    <source>
        <dbReference type="EMBL" id="KAK1604964.1"/>
    </source>
</evidence>
<sequence>MVILCELEMYFPLAFFDVMVHLLVHIVEDIIQLGRFLHSMMPFERMNVVIKGYVRNRARPRRKHSQGLSTEECISFCTSYLEIENPVGLPVNRHLGKLAGWGHHEGSREMHVDFKGRIADFERANLVALQHIDVVDPWVDKMLTYPIDEDSSAEEKLIFALSQGAEHNLMTFQAYDINGYIFYTEEKDMKSDYQNSGVTMESYTGDIKQRLRKDRGGELSYAGENVPMFRVRWAKNVVKEDRHFTTMVIPEAKSKTAGAKVTAKYEPWVLASQVDQCFFITDPQKPSRVVVRRGKRSIIGMDGAANELDFDQYGDPKMEDDDDDDEEPYTTRRRRTTLPKGRPFKRRSLGVPGLNYSTARKKGKKIVKR</sequence>
<accession>A0AAD8QPM3</accession>
<dbReference type="AlphaFoldDB" id="A0AAD8QPM3"/>
<dbReference type="Proteomes" id="UP001231189">
    <property type="component" value="Unassembled WGS sequence"/>
</dbReference>
<gene>
    <name evidence="3" type="ORF">QYE76_028637</name>
</gene>
<organism evidence="3 4">
    <name type="scientific">Lolium multiflorum</name>
    <name type="common">Italian ryegrass</name>
    <name type="synonym">Lolium perenne subsp. multiflorum</name>
    <dbReference type="NCBI Taxonomy" id="4521"/>
    <lineage>
        <taxon>Eukaryota</taxon>
        <taxon>Viridiplantae</taxon>
        <taxon>Streptophyta</taxon>
        <taxon>Embryophyta</taxon>
        <taxon>Tracheophyta</taxon>
        <taxon>Spermatophyta</taxon>
        <taxon>Magnoliopsida</taxon>
        <taxon>Liliopsida</taxon>
        <taxon>Poales</taxon>
        <taxon>Poaceae</taxon>
        <taxon>BOP clade</taxon>
        <taxon>Pooideae</taxon>
        <taxon>Poodae</taxon>
        <taxon>Poeae</taxon>
        <taxon>Poeae Chloroplast Group 2 (Poeae type)</taxon>
        <taxon>Loliodinae</taxon>
        <taxon>Loliinae</taxon>
        <taxon>Lolium</taxon>
    </lineage>
</organism>
<dbReference type="InterPro" id="IPR025452">
    <property type="entry name" value="DUF4218"/>
</dbReference>
<protein>
    <recommendedName>
        <fullName evidence="2">DUF4218 domain-containing protein</fullName>
    </recommendedName>
</protein>
<feature type="domain" description="DUF4218" evidence="2">
    <location>
        <begin position="2"/>
        <end position="82"/>
    </location>
</feature>
<dbReference type="Pfam" id="PF13960">
    <property type="entry name" value="DUF4218"/>
    <property type="match status" value="1"/>
</dbReference>
<feature type="compositionally biased region" description="Acidic residues" evidence="1">
    <location>
        <begin position="308"/>
        <end position="328"/>
    </location>
</feature>
<dbReference type="EMBL" id="JAUUTY010000007">
    <property type="protein sequence ID" value="KAK1604964.1"/>
    <property type="molecule type" value="Genomic_DNA"/>
</dbReference>
<evidence type="ECO:0000256" key="1">
    <source>
        <dbReference type="SAM" id="MobiDB-lite"/>
    </source>
</evidence>
<name>A0AAD8QPM3_LOLMU</name>
<dbReference type="PANTHER" id="PTHR48258">
    <property type="entry name" value="DUF4218 DOMAIN-CONTAINING PROTEIN-RELATED"/>
    <property type="match status" value="1"/>
</dbReference>
<feature type="region of interest" description="Disordered" evidence="1">
    <location>
        <begin position="307"/>
        <end position="369"/>
    </location>
</feature>
<evidence type="ECO:0000313" key="4">
    <source>
        <dbReference type="Proteomes" id="UP001231189"/>
    </source>
</evidence>
<feature type="compositionally biased region" description="Basic residues" evidence="1">
    <location>
        <begin position="359"/>
        <end position="369"/>
    </location>
</feature>
<feature type="compositionally biased region" description="Basic residues" evidence="1">
    <location>
        <begin position="331"/>
        <end position="348"/>
    </location>
</feature>
<reference evidence="3" key="1">
    <citation type="submission" date="2023-07" db="EMBL/GenBank/DDBJ databases">
        <title>A chromosome-level genome assembly of Lolium multiflorum.</title>
        <authorList>
            <person name="Chen Y."/>
            <person name="Copetti D."/>
            <person name="Kolliker R."/>
            <person name="Studer B."/>
        </authorList>
    </citation>
    <scope>NUCLEOTIDE SEQUENCE</scope>
    <source>
        <strain evidence="3">02402/16</strain>
        <tissue evidence="3">Leaf</tissue>
    </source>
</reference>
<proteinExistence type="predicted"/>